<dbReference type="Proteomes" id="UP001152888">
    <property type="component" value="Unassembled WGS sequence"/>
</dbReference>
<name>A0A9P0M6D8_ACAOB</name>
<dbReference type="InterPro" id="IPR001254">
    <property type="entry name" value="Trypsin_dom"/>
</dbReference>
<evidence type="ECO:0000256" key="1">
    <source>
        <dbReference type="ARBA" id="ARBA00023157"/>
    </source>
</evidence>
<accession>A0A9P0M6D8</accession>
<dbReference type="PROSITE" id="PS50240">
    <property type="entry name" value="TRYPSIN_DOM"/>
    <property type="match status" value="1"/>
</dbReference>
<dbReference type="PRINTS" id="PR00722">
    <property type="entry name" value="CHYMOTRYPSIN"/>
</dbReference>
<reference evidence="3" key="1">
    <citation type="submission" date="2022-03" db="EMBL/GenBank/DDBJ databases">
        <authorList>
            <person name="Sayadi A."/>
        </authorList>
    </citation>
    <scope>NUCLEOTIDE SEQUENCE</scope>
</reference>
<dbReference type="SMART" id="SM00020">
    <property type="entry name" value="Tryp_SPc"/>
    <property type="match status" value="1"/>
</dbReference>
<keyword evidence="4" id="KW-1185">Reference proteome</keyword>
<feature type="domain" description="Peptidase S1" evidence="2">
    <location>
        <begin position="41"/>
        <end position="266"/>
    </location>
</feature>
<keyword evidence="1" id="KW-1015">Disulfide bond</keyword>
<dbReference type="PANTHER" id="PTHR24271">
    <property type="entry name" value="KALLIKREIN-RELATED"/>
    <property type="match status" value="1"/>
</dbReference>
<dbReference type="EMBL" id="CAKOFQ010007660">
    <property type="protein sequence ID" value="CAH2005849.1"/>
    <property type="molecule type" value="Genomic_DNA"/>
</dbReference>
<dbReference type="PANTHER" id="PTHR24271:SF50">
    <property type="match status" value="1"/>
</dbReference>
<dbReference type="InterPro" id="IPR009003">
    <property type="entry name" value="Peptidase_S1_PA"/>
</dbReference>
<comment type="caution">
    <text evidence="3">The sequence shown here is derived from an EMBL/GenBank/DDBJ whole genome shotgun (WGS) entry which is preliminary data.</text>
</comment>
<dbReference type="GO" id="GO:0004252">
    <property type="term" value="F:serine-type endopeptidase activity"/>
    <property type="evidence" value="ECO:0007669"/>
    <property type="project" value="InterPro"/>
</dbReference>
<dbReference type="Pfam" id="PF00089">
    <property type="entry name" value="Trypsin"/>
    <property type="match status" value="1"/>
</dbReference>
<dbReference type="InterPro" id="IPR001314">
    <property type="entry name" value="Peptidase_S1A"/>
</dbReference>
<sequence>MIRFVKMTFFNHKLCIYLQMRHLLIFFYLVYHCHAASIEVVVERYSKQLCLAEQRHIVGICSNDSYRLRCAGTLINESWVLTAAQCRKVDIVVAGISIQALDSLKNVHVRNINYTLSHPLYETDGMNYDIQLIRLDEPIPESDNVKYVQLPTERYEDINERCESPMILGWGIMAKSSCRKKPPRLSCVIPPFIPLERCQMKYNDSSIIKSMCTSNKGEDETCLSDSGSPVMCGDIQFGIVSWGVGNHPMVHTRVDEYLEFISQVTGLELSLGARSLASRKAVHCFLYMSILAMFIMK</sequence>
<evidence type="ECO:0000259" key="2">
    <source>
        <dbReference type="PROSITE" id="PS50240"/>
    </source>
</evidence>
<proteinExistence type="predicted"/>
<dbReference type="AlphaFoldDB" id="A0A9P0M6D8"/>
<dbReference type="CDD" id="cd00190">
    <property type="entry name" value="Tryp_SPc"/>
    <property type="match status" value="1"/>
</dbReference>
<dbReference type="SUPFAM" id="SSF50494">
    <property type="entry name" value="Trypsin-like serine proteases"/>
    <property type="match status" value="1"/>
</dbReference>
<gene>
    <name evidence="3" type="ORF">ACAOBT_LOCUS28772</name>
</gene>
<evidence type="ECO:0000313" key="3">
    <source>
        <dbReference type="EMBL" id="CAH2005849.1"/>
    </source>
</evidence>
<protein>
    <recommendedName>
        <fullName evidence="2">Peptidase S1 domain-containing protein</fullName>
    </recommendedName>
</protein>
<dbReference type="OrthoDB" id="6755574at2759"/>
<dbReference type="InterPro" id="IPR043504">
    <property type="entry name" value="Peptidase_S1_PA_chymotrypsin"/>
</dbReference>
<dbReference type="GO" id="GO:0006508">
    <property type="term" value="P:proteolysis"/>
    <property type="evidence" value="ECO:0007669"/>
    <property type="project" value="InterPro"/>
</dbReference>
<dbReference type="Gene3D" id="2.40.10.10">
    <property type="entry name" value="Trypsin-like serine proteases"/>
    <property type="match status" value="2"/>
</dbReference>
<organism evidence="3 4">
    <name type="scientific">Acanthoscelides obtectus</name>
    <name type="common">Bean weevil</name>
    <name type="synonym">Bruchus obtectus</name>
    <dbReference type="NCBI Taxonomy" id="200917"/>
    <lineage>
        <taxon>Eukaryota</taxon>
        <taxon>Metazoa</taxon>
        <taxon>Ecdysozoa</taxon>
        <taxon>Arthropoda</taxon>
        <taxon>Hexapoda</taxon>
        <taxon>Insecta</taxon>
        <taxon>Pterygota</taxon>
        <taxon>Neoptera</taxon>
        <taxon>Endopterygota</taxon>
        <taxon>Coleoptera</taxon>
        <taxon>Polyphaga</taxon>
        <taxon>Cucujiformia</taxon>
        <taxon>Chrysomeloidea</taxon>
        <taxon>Chrysomelidae</taxon>
        <taxon>Bruchinae</taxon>
        <taxon>Bruchini</taxon>
        <taxon>Acanthoscelides</taxon>
    </lineage>
</organism>
<evidence type="ECO:0000313" key="4">
    <source>
        <dbReference type="Proteomes" id="UP001152888"/>
    </source>
</evidence>